<keyword evidence="6" id="KW-0408">Iron</keyword>
<feature type="chain" id="PRO_5031182774" evidence="13">
    <location>
        <begin position="38"/>
        <end position="772"/>
    </location>
</feature>
<keyword evidence="13" id="KW-0732">Signal</keyword>
<accession>A0A7Y5ARS1</accession>
<keyword evidence="10 11" id="KW-0998">Cell outer membrane</keyword>
<dbReference type="PROSITE" id="PS52016">
    <property type="entry name" value="TONB_DEPENDENT_REC_3"/>
    <property type="match status" value="1"/>
</dbReference>
<evidence type="ECO:0000256" key="13">
    <source>
        <dbReference type="SAM" id="SignalP"/>
    </source>
</evidence>
<evidence type="ECO:0000313" key="16">
    <source>
        <dbReference type="EMBL" id="NRQ43328.1"/>
    </source>
</evidence>
<gene>
    <name evidence="16" type="ORF">HRH59_12310</name>
</gene>
<dbReference type="GO" id="GO:0006826">
    <property type="term" value="P:iron ion transport"/>
    <property type="evidence" value="ECO:0007669"/>
    <property type="project" value="UniProtKB-KW"/>
</dbReference>
<dbReference type="Pfam" id="PF00593">
    <property type="entry name" value="TonB_dep_Rec_b-barrel"/>
    <property type="match status" value="1"/>
</dbReference>
<evidence type="ECO:0000256" key="1">
    <source>
        <dbReference type="ARBA" id="ARBA00004571"/>
    </source>
</evidence>
<evidence type="ECO:0000256" key="7">
    <source>
        <dbReference type="ARBA" id="ARBA00023065"/>
    </source>
</evidence>
<dbReference type="CDD" id="cd01347">
    <property type="entry name" value="ligand_gated_channel"/>
    <property type="match status" value="1"/>
</dbReference>
<keyword evidence="2 11" id="KW-0813">Transport</keyword>
<feature type="signal peptide" evidence="13">
    <location>
        <begin position="1"/>
        <end position="37"/>
    </location>
</feature>
<protein>
    <submittedName>
        <fullName evidence="16">TonB-dependent receptor</fullName>
    </submittedName>
</protein>
<evidence type="ECO:0000256" key="2">
    <source>
        <dbReference type="ARBA" id="ARBA00022448"/>
    </source>
</evidence>
<reference evidence="16 17" key="1">
    <citation type="submission" date="2020-06" db="EMBL/GenBank/DDBJ databases">
        <title>Rheinheimera sp. nov., a marine bacterium isolated from coastal.</title>
        <authorList>
            <person name="Yu Q."/>
            <person name="Qi Y."/>
            <person name="Pu J."/>
        </authorList>
    </citation>
    <scope>NUCLEOTIDE SEQUENCE [LARGE SCALE GENOMIC DNA]</scope>
    <source>
        <strain evidence="16 17">YQF-2</strain>
    </source>
</reference>
<dbReference type="PANTHER" id="PTHR32552:SF81">
    <property type="entry name" value="TONB-DEPENDENT OUTER MEMBRANE RECEPTOR"/>
    <property type="match status" value="1"/>
</dbReference>
<evidence type="ECO:0000259" key="14">
    <source>
        <dbReference type="Pfam" id="PF00593"/>
    </source>
</evidence>
<comment type="similarity">
    <text evidence="11 12">Belongs to the TonB-dependent receptor family.</text>
</comment>
<feature type="domain" description="TonB-dependent receptor plug" evidence="15">
    <location>
        <begin position="64"/>
        <end position="173"/>
    </location>
</feature>
<sequence>MAYNYNSDTQHKFSRTLLKPSLIALAISSCFAGAALAQEQAKDAEADVKLERIEVTARRTIENLQEVPVAVTSIGAADLAERGISTVVEIQQFSPNTTLQQSRGTNSTLTAFIRGVGQEDPLWGYEPGVGIYIDDVYVARPQGAVLDILNVERIEVLRGPQGTLYGKNTIGGAVKYVTKEMSGDTEFAVNLTAGSYKQGDIKATGQIPLIDNKLYLGFGYANLQRDGYGKFLTSALDGQDGENYNKDMQAFRLTLEYRPSDDLFFRVNYDKTDDKSNAKGGYRLLPSLLTDAPVPDSVFDSYTSLPTTNKVETEGLSLTANWDINDNWTFKSITSQRESYSPTNIDFDNTSIRIFDVPAIYDDEQFTQEFQLNYQTDGFKMVSGAYYYTADSCGVFDAILEELGKTAFGTPGLTREVSGCSNGDSTALYAQGSYDIDDKWSVTAGLRYTKDEKDAVVRNGLIFATVYPESGWVPGYVRPDGLTTPVVLDDSESWSKLTPKVGVEYQHSNDLMLFASYGQGFKSGTFNPRATVAEPAADPETVDSFEIGMKSDWNDRVRVNATLFMLDHKDRQYIAVIPDENDASALNQRLGNVGRSEATGLELEVTWKASRELEIYANLGLIDAKFEEAVTFDPVAGAVDISDRFSVTNTPETTGTVGFSYNTLTSFGDVIVNGNYSYRSSYSLVELDNLLTQDSYGLLNLGVTWFSNDGHWSVALHCKNLTDEEYLVGNYAFIAPDPANPGQFIPGLGGDNTLIGYYGAPRTVSLSVGYRF</sequence>
<keyword evidence="7" id="KW-0406">Ion transport</keyword>
<dbReference type="EMBL" id="JABSOD010000011">
    <property type="protein sequence ID" value="NRQ43328.1"/>
    <property type="molecule type" value="Genomic_DNA"/>
</dbReference>
<dbReference type="InterPro" id="IPR039426">
    <property type="entry name" value="TonB-dep_rcpt-like"/>
</dbReference>
<keyword evidence="5 11" id="KW-0812">Transmembrane</keyword>
<organism evidence="16 17">
    <name type="scientific">Rheinheimera lutimaris</name>
    <dbReference type="NCBI Taxonomy" id="2740584"/>
    <lineage>
        <taxon>Bacteria</taxon>
        <taxon>Pseudomonadati</taxon>
        <taxon>Pseudomonadota</taxon>
        <taxon>Gammaproteobacteria</taxon>
        <taxon>Chromatiales</taxon>
        <taxon>Chromatiaceae</taxon>
        <taxon>Rheinheimera</taxon>
    </lineage>
</organism>
<feature type="domain" description="TonB-dependent receptor-like beta-barrel" evidence="14">
    <location>
        <begin position="259"/>
        <end position="721"/>
    </location>
</feature>
<evidence type="ECO:0000256" key="4">
    <source>
        <dbReference type="ARBA" id="ARBA00022496"/>
    </source>
</evidence>
<keyword evidence="3 11" id="KW-1134">Transmembrane beta strand</keyword>
<comment type="caution">
    <text evidence="16">The sequence shown here is derived from an EMBL/GenBank/DDBJ whole genome shotgun (WGS) entry which is preliminary data.</text>
</comment>
<evidence type="ECO:0000256" key="11">
    <source>
        <dbReference type="PROSITE-ProRule" id="PRU01360"/>
    </source>
</evidence>
<comment type="subcellular location">
    <subcellularLocation>
        <location evidence="1 11">Cell outer membrane</location>
        <topology evidence="1 11">Multi-pass membrane protein</topology>
    </subcellularLocation>
</comment>
<keyword evidence="8 12" id="KW-0798">TonB box</keyword>
<dbReference type="RefSeq" id="WP_173501567.1">
    <property type="nucleotide sequence ID" value="NZ_JABSOD010000011.1"/>
</dbReference>
<dbReference type="Proteomes" id="UP000523161">
    <property type="component" value="Unassembled WGS sequence"/>
</dbReference>
<dbReference type="Gene3D" id="2.40.170.20">
    <property type="entry name" value="TonB-dependent receptor, beta-barrel domain"/>
    <property type="match status" value="1"/>
</dbReference>
<keyword evidence="17" id="KW-1185">Reference proteome</keyword>
<dbReference type="InterPro" id="IPR036942">
    <property type="entry name" value="Beta-barrel_TonB_sf"/>
</dbReference>
<keyword evidence="16" id="KW-0675">Receptor</keyword>
<keyword evidence="4" id="KW-0410">Iron transport</keyword>
<evidence type="ECO:0000256" key="6">
    <source>
        <dbReference type="ARBA" id="ARBA00023004"/>
    </source>
</evidence>
<dbReference type="InterPro" id="IPR000531">
    <property type="entry name" value="Beta-barrel_TonB"/>
</dbReference>
<dbReference type="AlphaFoldDB" id="A0A7Y5ARS1"/>
<dbReference type="InterPro" id="IPR012910">
    <property type="entry name" value="Plug_dom"/>
</dbReference>
<evidence type="ECO:0000256" key="12">
    <source>
        <dbReference type="RuleBase" id="RU003357"/>
    </source>
</evidence>
<evidence type="ECO:0000256" key="9">
    <source>
        <dbReference type="ARBA" id="ARBA00023136"/>
    </source>
</evidence>
<evidence type="ECO:0000313" key="17">
    <source>
        <dbReference type="Proteomes" id="UP000523161"/>
    </source>
</evidence>
<evidence type="ECO:0000256" key="3">
    <source>
        <dbReference type="ARBA" id="ARBA00022452"/>
    </source>
</evidence>
<evidence type="ECO:0000259" key="15">
    <source>
        <dbReference type="Pfam" id="PF07715"/>
    </source>
</evidence>
<name>A0A7Y5ARS1_9GAMM</name>
<dbReference type="GO" id="GO:0009279">
    <property type="term" value="C:cell outer membrane"/>
    <property type="evidence" value="ECO:0007669"/>
    <property type="project" value="UniProtKB-SubCell"/>
</dbReference>
<dbReference type="PANTHER" id="PTHR32552">
    <property type="entry name" value="FERRICHROME IRON RECEPTOR-RELATED"/>
    <property type="match status" value="1"/>
</dbReference>
<proteinExistence type="inferred from homology"/>
<evidence type="ECO:0000256" key="5">
    <source>
        <dbReference type="ARBA" id="ARBA00022692"/>
    </source>
</evidence>
<evidence type="ECO:0000256" key="10">
    <source>
        <dbReference type="ARBA" id="ARBA00023237"/>
    </source>
</evidence>
<keyword evidence="9 11" id="KW-0472">Membrane</keyword>
<dbReference type="Pfam" id="PF07715">
    <property type="entry name" value="Plug"/>
    <property type="match status" value="1"/>
</dbReference>
<dbReference type="SUPFAM" id="SSF56935">
    <property type="entry name" value="Porins"/>
    <property type="match status" value="1"/>
</dbReference>
<evidence type="ECO:0000256" key="8">
    <source>
        <dbReference type="ARBA" id="ARBA00023077"/>
    </source>
</evidence>